<proteinExistence type="predicted"/>
<keyword evidence="3" id="KW-1185">Reference proteome</keyword>
<sequence length="188" mass="21354">MHSSPLNSDAVAARVIVANRVASYIAEAEAEYIRRQEHWAFAKGMAIQGNFGFPLALIPTTYIPSALRQYHRERIPKIERANTRRANRLQYLSRCPEYNQQREQQKRKLEQAQALERALDAVFGVPSDHFHKPPLHREWGTAAGSGWEGPGWGSDHDPATFDPGFHLQPEDDNPSPILIPRPLPLYLL</sequence>
<accession>A0AAD6TFZ1</accession>
<comment type="caution">
    <text evidence="2">The sequence shown here is derived from an EMBL/GenBank/DDBJ whole genome shotgun (WGS) entry which is preliminary data.</text>
</comment>
<name>A0AAD6TFZ1_9AGAR</name>
<protein>
    <submittedName>
        <fullName evidence="2">Uncharacterized protein</fullName>
    </submittedName>
</protein>
<reference evidence="2" key="1">
    <citation type="submission" date="2023-03" db="EMBL/GenBank/DDBJ databases">
        <title>Massive genome expansion in bonnet fungi (Mycena s.s.) driven by repeated elements and novel gene families across ecological guilds.</title>
        <authorList>
            <consortium name="Lawrence Berkeley National Laboratory"/>
            <person name="Harder C.B."/>
            <person name="Miyauchi S."/>
            <person name="Viragh M."/>
            <person name="Kuo A."/>
            <person name="Thoen E."/>
            <person name="Andreopoulos B."/>
            <person name="Lu D."/>
            <person name="Skrede I."/>
            <person name="Drula E."/>
            <person name="Henrissat B."/>
            <person name="Morin E."/>
            <person name="Kohler A."/>
            <person name="Barry K."/>
            <person name="LaButti K."/>
            <person name="Morin E."/>
            <person name="Salamov A."/>
            <person name="Lipzen A."/>
            <person name="Mereny Z."/>
            <person name="Hegedus B."/>
            <person name="Baldrian P."/>
            <person name="Stursova M."/>
            <person name="Weitz H."/>
            <person name="Taylor A."/>
            <person name="Grigoriev I.V."/>
            <person name="Nagy L.G."/>
            <person name="Martin F."/>
            <person name="Kauserud H."/>
        </authorList>
    </citation>
    <scope>NUCLEOTIDE SEQUENCE</scope>
    <source>
        <strain evidence="2">CBHHK200</strain>
    </source>
</reference>
<evidence type="ECO:0000313" key="2">
    <source>
        <dbReference type="EMBL" id="KAJ7045343.1"/>
    </source>
</evidence>
<evidence type="ECO:0000313" key="3">
    <source>
        <dbReference type="Proteomes" id="UP001218188"/>
    </source>
</evidence>
<organism evidence="2 3">
    <name type="scientific">Mycena alexandri</name>
    <dbReference type="NCBI Taxonomy" id="1745969"/>
    <lineage>
        <taxon>Eukaryota</taxon>
        <taxon>Fungi</taxon>
        <taxon>Dikarya</taxon>
        <taxon>Basidiomycota</taxon>
        <taxon>Agaricomycotina</taxon>
        <taxon>Agaricomycetes</taxon>
        <taxon>Agaricomycetidae</taxon>
        <taxon>Agaricales</taxon>
        <taxon>Marasmiineae</taxon>
        <taxon>Mycenaceae</taxon>
        <taxon>Mycena</taxon>
    </lineage>
</organism>
<evidence type="ECO:0000256" key="1">
    <source>
        <dbReference type="SAM" id="MobiDB-lite"/>
    </source>
</evidence>
<dbReference type="AlphaFoldDB" id="A0AAD6TFZ1"/>
<feature type="region of interest" description="Disordered" evidence="1">
    <location>
        <begin position="148"/>
        <end position="176"/>
    </location>
</feature>
<gene>
    <name evidence="2" type="ORF">C8F04DRAFT_1248763</name>
</gene>
<dbReference type="EMBL" id="JARJCM010000004">
    <property type="protein sequence ID" value="KAJ7045343.1"/>
    <property type="molecule type" value="Genomic_DNA"/>
</dbReference>
<dbReference type="Proteomes" id="UP001218188">
    <property type="component" value="Unassembled WGS sequence"/>
</dbReference>